<feature type="compositionally biased region" description="Basic and acidic residues" evidence="1">
    <location>
        <begin position="1140"/>
        <end position="1149"/>
    </location>
</feature>
<feature type="compositionally biased region" description="Basic and acidic residues" evidence="1">
    <location>
        <begin position="145"/>
        <end position="154"/>
    </location>
</feature>
<feature type="compositionally biased region" description="Basic and acidic residues" evidence="1">
    <location>
        <begin position="1314"/>
        <end position="1331"/>
    </location>
</feature>
<name>A0ABM1II88_POLDO</name>
<feature type="compositionally biased region" description="Basic and acidic residues" evidence="1">
    <location>
        <begin position="1261"/>
        <end position="1278"/>
    </location>
</feature>
<feature type="compositionally biased region" description="Basic and acidic residues" evidence="1">
    <location>
        <begin position="1118"/>
        <end position="1132"/>
    </location>
</feature>
<feature type="compositionally biased region" description="Gly residues" evidence="1">
    <location>
        <begin position="429"/>
        <end position="440"/>
    </location>
</feature>
<feature type="region of interest" description="Disordered" evidence="1">
    <location>
        <begin position="1454"/>
        <end position="1522"/>
    </location>
</feature>
<feature type="compositionally biased region" description="Basic and acidic residues" evidence="1">
    <location>
        <begin position="833"/>
        <end position="871"/>
    </location>
</feature>
<feature type="compositionally biased region" description="Basic and acidic residues" evidence="1">
    <location>
        <begin position="1157"/>
        <end position="1169"/>
    </location>
</feature>
<dbReference type="PANTHER" id="PTHR36562:SF6">
    <property type="entry name" value="EG:133E12.4 PROTEIN"/>
    <property type="match status" value="1"/>
</dbReference>
<proteinExistence type="predicted"/>
<feature type="compositionally biased region" description="Acidic residues" evidence="1">
    <location>
        <begin position="131"/>
        <end position="144"/>
    </location>
</feature>
<feature type="compositionally biased region" description="Basic and acidic residues" evidence="1">
    <location>
        <begin position="758"/>
        <end position="767"/>
    </location>
</feature>
<feature type="region of interest" description="Disordered" evidence="1">
    <location>
        <begin position="1758"/>
        <end position="1827"/>
    </location>
</feature>
<gene>
    <name evidence="3" type="primary">LOC107068231</name>
</gene>
<dbReference type="GeneID" id="107068231"/>
<feature type="region of interest" description="Disordered" evidence="1">
    <location>
        <begin position="415"/>
        <end position="465"/>
    </location>
</feature>
<feature type="compositionally biased region" description="Basic and acidic residues" evidence="1">
    <location>
        <begin position="1068"/>
        <end position="1086"/>
    </location>
</feature>
<feature type="region of interest" description="Disordered" evidence="1">
    <location>
        <begin position="126"/>
        <end position="246"/>
    </location>
</feature>
<feature type="compositionally biased region" description="Polar residues" evidence="1">
    <location>
        <begin position="746"/>
        <end position="757"/>
    </location>
</feature>
<feature type="region of interest" description="Disordered" evidence="1">
    <location>
        <begin position="1305"/>
        <end position="1348"/>
    </location>
</feature>
<feature type="region of interest" description="Disordered" evidence="1">
    <location>
        <begin position="1068"/>
        <end position="1100"/>
    </location>
</feature>
<feature type="compositionally biased region" description="Gly residues" evidence="1">
    <location>
        <begin position="2154"/>
        <end position="2165"/>
    </location>
</feature>
<organism evidence="2 3">
    <name type="scientific">Polistes dominula</name>
    <name type="common">European paper wasp</name>
    <name type="synonym">Vespa dominula</name>
    <dbReference type="NCBI Taxonomy" id="743375"/>
    <lineage>
        <taxon>Eukaryota</taxon>
        <taxon>Metazoa</taxon>
        <taxon>Ecdysozoa</taxon>
        <taxon>Arthropoda</taxon>
        <taxon>Hexapoda</taxon>
        <taxon>Insecta</taxon>
        <taxon>Pterygota</taxon>
        <taxon>Neoptera</taxon>
        <taxon>Endopterygota</taxon>
        <taxon>Hymenoptera</taxon>
        <taxon>Apocrita</taxon>
        <taxon>Aculeata</taxon>
        <taxon>Vespoidea</taxon>
        <taxon>Vespidae</taxon>
        <taxon>Polistinae</taxon>
        <taxon>Polistini</taxon>
        <taxon>Polistes</taxon>
    </lineage>
</organism>
<feature type="compositionally biased region" description="Polar residues" evidence="1">
    <location>
        <begin position="450"/>
        <end position="459"/>
    </location>
</feature>
<feature type="compositionally biased region" description="Basic and acidic residues" evidence="1">
    <location>
        <begin position="702"/>
        <end position="711"/>
    </location>
</feature>
<protein>
    <submittedName>
        <fullName evidence="3">Protein PF14_0175-like</fullName>
    </submittedName>
</protein>
<feature type="compositionally biased region" description="Basic and acidic residues" evidence="1">
    <location>
        <begin position="161"/>
        <end position="172"/>
    </location>
</feature>
<evidence type="ECO:0000256" key="1">
    <source>
        <dbReference type="SAM" id="MobiDB-lite"/>
    </source>
</evidence>
<feature type="region of interest" description="Disordered" evidence="1">
    <location>
        <begin position="1"/>
        <end position="41"/>
    </location>
</feature>
<feature type="compositionally biased region" description="Polar residues" evidence="1">
    <location>
        <begin position="1784"/>
        <end position="1805"/>
    </location>
</feature>
<feature type="compositionally biased region" description="Polar residues" evidence="1">
    <location>
        <begin position="1170"/>
        <end position="1226"/>
    </location>
</feature>
<feature type="region of interest" description="Disordered" evidence="1">
    <location>
        <begin position="671"/>
        <end position="874"/>
    </location>
</feature>
<dbReference type="Proteomes" id="UP000694924">
    <property type="component" value="Unplaced"/>
</dbReference>
<sequence length="2283" mass="256166">MASREKRPLAPSKSKQKANNDSGLPSNEVKSRKGKSLSNIKQQQQLARDIFDAVATGSQLPAKLEASLPRKKVLKNLKRKQNLRVTKANNFINTKVTKKVGSKNLCRINSDIKKGIKARKVKSIEEKVEVKEEDEEEEEEEEEKEEKGETDKSSDINLRTAENHINDSESSKTTETTNKSAKINLRTKKTKSLTRITNSEQDNEDNTEKDQEALVNLNTTKGNTKNSKRSKVIDTTVDSSSPRSAKLVKNTGLKKSTIKEKENYTKVLEGDKYLKGKRGTTKDTDSSFNNIKSNVHNNKLSKSVLDNKSSIDLTIDEVIASMLSDSEVDNQQGIVEKVDGKITRSRKMLVDENIIPESEIKKESDCDDIRTMSEGECGGDIEQGNHTQTTIQLRKRSNALLTQRSLRNGKLRQLSETSFGNNDMEIKKGGGGGGGGGGGRRLNSDDPAASETSTEQISDGNVDLESCFSESSGNYSQIIIKEEIIIKDDVVVSKNYAESETAIEIENNNNSERGGVDRLSEIGPILRSKTKARSTDNDNTKVDDIKIEETRVVAHKNVEVHEEVKKTNNIDLVRKDTILSKLNDRSNKGRRNSLNIDMRKTVNSFYGTEKSDGNPKSKIDQMIENIKLTIAKSIESKMFGPEKNLGLGKNFEIPNMEEIIAPLSTESQKLGLDESNDEDKPNASKNESKSENSENSVPKVADTAKEIEKLVMGDIELVETQSQNTQDNRDETPNIEAVNKTHNSHEPSQATVSNKEINTCKDVKESNNEVDQDSNITSKVIEQMEDTESQSINNSKKVSPLSRKSAKSNDKHSQDNIEESEIEKKLPTLSDESNEKHDSLQEKINECMQEDKKPISESEEDNNKELEKIDVTNESTKILLSSTEINESVKAQNETIEINTEVDKINCQQVESLSTGQCSEESETLESIYSDVERLVKGDELSTLSEIEENKETNSDNNVKLNDTCNDDIVKDAESSSSIHTKDEGKLILDKIEETLFCEERETILEDINEYEKNLNDNESVEKIILGSSELLQNQKDERNHSELPTINNDLNSISTCTSKKEINDKNDSVKDVISSQDKEDTKHQNNDTSISSNKIKSNEEMIDKKVENNLNTTVEDKNNKLCSEKNNDESKTTTTTTNEENKRVLRVRDKQKKVEKRPTSCNKDHENASKTSTVSDCQSTEECNNAQNDNKQNLELKTSNETTTCKTPETDVSQNSTTDLETSDVSETHPRTRRGREVKKRKEDQQSLNNNTFKNKRAKRDNSRKSDQQKEETLLDNEVAKINENNRFLNDYNNLAKCSDSFRGFSEGGGRNSLDKIQGKNDNLRSKSENDLVIPNESTNRSEEGGRLLSQITADNDLSSKETNDNLLDECKSSKIEEVSQKDLDDTSISDESSSSVNIGLKILETPEDKAKKESILRILGLESLEKAAERVNNQKARKEQYTGTLKTVIRVQKEKEKDKKRSRSPLKMVLKQGRNDGEGDSPDFYTIQKEFGTSGLGDSSSDEDNEEAPPKDRQSLVIPEKSSSFSIHPGRLCADVCCYCFGKFGSLDTPMHLAQMKSDERRKKILIVERHLNKDSCLCDACYRHVDRKANTSPTNMQAKPQKHRQLMVSKCAARDCRDPARHNVKRRWLLKIKAGLQSQVDIDWESSQHTSMSFCVVHYSKVEIFLTCALCNRRLARNHTHLLTDAETVELNQRLSQQAIPVSLSARTFVCKLCRYFTQLQIKYKDPENMSMNHRSFYKSYRKRILHNHDIEVLENEEEDSNSQSKDKDKRKKAKCPPAKNGNSKSPDVSTNSTSDKSTPESIKNEVRNSEQENDNRSVKMNTTDDTTIPADIQFLCVEGSTDKLNKKRKVIDVNNFTSDGTMPCDVSNEVVEILTMDKEVTLTKLPKKARTSNDITPVVQRLGANPSISVRTLFPGEEEMNLHANIEFGNVREMTPQGWEKCATMIQYDRDTKLLWQELQRPYGNQSSFLRHLILLEKYYRAGDLILAPNASRNAINYSTSVQNRLISYEGPEKMDEPIMEPISNEFHNSRRLSGGYVLERDRHSLPMGSSTAKSPVIQLTTKGSPPRAMKLNSGVSIIKKPPPNLQRLSLPSTSSANGNNKRKDSSKLPMSSGGKVFQMTDPEYKRLQNSKKPKQMFSDKQCASPTSSGSGGGGGGGGVGSSSSSSGVPSGNSNSPPNFKSTTQYQKAVQYVAQTQFQQHLRRQQEMLNRQTRGDFEPLICDMRTSNENSPTQNLIHNLNLPKSIQVTTKPSNPIPILPKIPKSLTVIPQTVTRPTEK</sequence>
<accession>A0ABM1II88</accession>
<reference evidence="3" key="1">
    <citation type="submission" date="2025-08" db="UniProtKB">
        <authorList>
            <consortium name="RefSeq"/>
        </authorList>
    </citation>
    <scope>IDENTIFICATION</scope>
    <source>
        <tissue evidence="3">Whole body</tissue>
    </source>
</reference>
<evidence type="ECO:0000313" key="3">
    <source>
        <dbReference type="RefSeq" id="XP_015179925.1"/>
    </source>
</evidence>
<feature type="compositionally biased region" description="Polar residues" evidence="1">
    <location>
        <begin position="216"/>
        <end position="225"/>
    </location>
</feature>
<feature type="compositionally biased region" description="Basic and acidic residues" evidence="1">
    <location>
        <begin position="678"/>
        <end position="692"/>
    </location>
</feature>
<feature type="region of interest" description="Disordered" evidence="1">
    <location>
        <begin position="2050"/>
        <end position="2186"/>
    </location>
</feature>
<evidence type="ECO:0000313" key="2">
    <source>
        <dbReference type="Proteomes" id="UP000694924"/>
    </source>
</evidence>
<keyword evidence="2" id="KW-1185">Reference proteome</keyword>
<feature type="compositionally biased region" description="Polar residues" evidence="1">
    <location>
        <begin position="2052"/>
        <end position="2068"/>
    </location>
</feature>
<feature type="region of interest" description="Disordered" evidence="1">
    <location>
        <begin position="1118"/>
        <end position="1278"/>
    </location>
</feature>
<dbReference type="RefSeq" id="XP_015179925.1">
    <property type="nucleotide sequence ID" value="XM_015324439.1"/>
</dbReference>
<dbReference type="InterPro" id="IPR051372">
    <property type="entry name" value="CWC21"/>
</dbReference>
<feature type="compositionally biased region" description="Polar residues" evidence="1">
    <location>
        <begin position="2091"/>
        <end position="2104"/>
    </location>
</feature>
<dbReference type="PANTHER" id="PTHR36562">
    <property type="entry name" value="SERINE/ARGININE REPETITIVE MATRIX 2"/>
    <property type="match status" value="1"/>
</dbReference>
<feature type="compositionally biased region" description="Polar residues" evidence="1">
    <location>
        <begin position="1087"/>
        <end position="1096"/>
    </location>
</feature>
<feature type="compositionally biased region" description="Low complexity" evidence="1">
    <location>
        <begin position="2166"/>
        <end position="2183"/>
    </location>
</feature>
<feature type="compositionally biased region" description="Basic and acidic residues" evidence="1">
    <location>
        <begin position="1806"/>
        <end position="1821"/>
    </location>
</feature>